<accession>A0A7L9WQJ3</accession>
<dbReference type="GO" id="GO:0005886">
    <property type="term" value="C:plasma membrane"/>
    <property type="evidence" value="ECO:0007669"/>
    <property type="project" value="TreeGrafter"/>
</dbReference>
<dbReference type="Pfam" id="PF05170">
    <property type="entry name" value="AsmA"/>
    <property type="match status" value="2"/>
</dbReference>
<dbReference type="EMBL" id="CP045201">
    <property type="protein sequence ID" value="QOL82581.1"/>
    <property type="molecule type" value="Genomic_DNA"/>
</dbReference>
<keyword evidence="5" id="KW-1185">Reference proteome</keyword>
<name>A0A7L9WQJ3_9RHOB</name>
<feature type="domain" description="AsmA" evidence="3">
    <location>
        <begin position="1"/>
        <end position="195"/>
    </location>
</feature>
<dbReference type="Proteomes" id="UP000594118">
    <property type="component" value="Chromosome"/>
</dbReference>
<dbReference type="InterPro" id="IPR052894">
    <property type="entry name" value="AsmA-related"/>
</dbReference>
<keyword evidence="2" id="KW-0812">Transmembrane</keyword>
<evidence type="ECO:0000313" key="5">
    <source>
        <dbReference type="Proteomes" id="UP000594118"/>
    </source>
</evidence>
<dbReference type="KEGG" id="pshq:F3W81_18205"/>
<gene>
    <name evidence="4" type="ORF">F3W81_18205</name>
</gene>
<feature type="domain" description="AsmA" evidence="3">
    <location>
        <begin position="361"/>
        <end position="535"/>
    </location>
</feature>
<dbReference type="InterPro" id="IPR007844">
    <property type="entry name" value="AsmA"/>
</dbReference>
<feature type="transmembrane region" description="Helical" evidence="2">
    <location>
        <begin position="7"/>
        <end position="29"/>
    </location>
</feature>
<protein>
    <submittedName>
        <fullName evidence="4">AsmA family protein</fullName>
    </submittedName>
</protein>
<dbReference type="PANTHER" id="PTHR30441">
    <property type="entry name" value="DUF748 DOMAIN-CONTAINING PROTEIN"/>
    <property type="match status" value="1"/>
</dbReference>
<reference evidence="4 5" key="1">
    <citation type="submission" date="2019-10" db="EMBL/GenBank/DDBJ databases">
        <title>Pseudopuniceibacterium sp. HQ09 islated from Antarctica.</title>
        <authorList>
            <person name="Liao L."/>
            <person name="Su S."/>
            <person name="Chen B."/>
            <person name="Yu Y."/>
        </authorList>
    </citation>
    <scope>NUCLEOTIDE SEQUENCE [LARGE SCALE GENOMIC DNA]</scope>
    <source>
        <strain evidence="4 5">HQ09</strain>
    </source>
</reference>
<proteinExistence type="predicted"/>
<dbReference type="AlphaFoldDB" id="A0A7L9WQJ3"/>
<evidence type="ECO:0000256" key="1">
    <source>
        <dbReference type="SAM" id="MobiDB-lite"/>
    </source>
</evidence>
<evidence type="ECO:0000256" key="2">
    <source>
        <dbReference type="SAM" id="Phobius"/>
    </source>
</evidence>
<feature type="region of interest" description="Disordered" evidence="1">
    <location>
        <begin position="620"/>
        <end position="639"/>
    </location>
</feature>
<keyword evidence="2" id="KW-0472">Membrane</keyword>
<dbReference type="RefSeq" id="WP_193080812.1">
    <property type="nucleotide sequence ID" value="NZ_CP045201.1"/>
</dbReference>
<dbReference type="GO" id="GO:0090313">
    <property type="term" value="P:regulation of protein targeting to membrane"/>
    <property type="evidence" value="ECO:0007669"/>
    <property type="project" value="TreeGrafter"/>
</dbReference>
<evidence type="ECO:0000259" key="3">
    <source>
        <dbReference type="Pfam" id="PF05170"/>
    </source>
</evidence>
<keyword evidence="2" id="KW-1133">Transmembrane helix</keyword>
<organism evidence="4 5">
    <name type="scientific">Pseudooceanicola spongiae</name>
    <dbReference type="NCBI Taxonomy" id="2613965"/>
    <lineage>
        <taxon>Bacteria</taxon>
        <taxon>Pseudomonadati</taxon>
        <taxon>Pseudomonadota</taxon>
        <taxon>Alphaproteobacteria</taxon>
        <taxon>Rhodobacterales</taxon>
        <taxon>Paracoccaceae</taxon>
        <taxon>Pseudooceanicola</taxon>
    </lineage>
</organism>
<sequence>MRVIRRILGFVVVLVVVLALFALGAVFLLPGERIARIAADQIEARTGRALTISGDTSVSFYPNLGVETGPVQLANADWSGNGPMFQAQALKIGVDVRALIGGDIRITTLEATEPRILLEKTADGRANWDLFGTLSASDPSPAPTGAEAPAPRGFGLERAMLSGAALRYVDPATQTDTLVQGVDLDLRLPDYNGPADLDMVLHPAGEAVTLTGHIERFADLVNGAVSATRLALVAPGGEAHFDGSFGLTPEAQGALRLNLADTSRFLAALGNPGVALPQGLGQSAQFTGQMTFAEGRVSLRGGRVTLDDNALDVSADVALGDVPQVTARLVTGTLDLSGLGTTAPAASGGATGAGGAPAEGWSRAPIDASALALFNGDVSLKADVVNLGVTQLSGVDTLISVDRARAVADIRSLSAFGGALSGQVVANNRAGLSVAANLGITGVDLARLLRETAGITRFTGAADGRVDLLATGNSMAAWMSSLSGTGTLSTGQGTIAGIDLDKLFRTGAANGGTTIFDQTSASFLIADGVLRNNDLSMKLASIQATGKGTVDLGGRAIDYLFTPTLLRTGEQNISVPVRIKGPWASPRIIPDLEQALQSNFDINKGDVKKEAQDKLRKEVQDKLGVQQQQGESSEDAIRRGIEEKLRGSLKGLFK</sequence>
<dbReference type="PANTHER" id="PTHR30441:SF4">
    <property type="entry name" value="PROTEIN ASMA"/>
    <property type="match status" value="1"/>
</dbReference>
<evidence type="ECO:0000313" key="4">
    <source>
        <dbReference type="EMBL" id="QOL82581.1"/>
    </source>
</evidence>